<sequence>MKTKKFILEEKEMPKFWYNIVADMENKPLPPLHPGTKEPISPEMLSPILTEELIMQEVSQERFIEIPEEVLEKYKIYRPSPLIRAFELEKALGTDCKIYYKYEGGSPSGSHKPNTAIPQAYYNAKAGVKKITTETGAGQWGTALSFACAQYGIECDVYMVKSSFEQKPYRKIMMNTFGANVYPSPSDRTQAGRNFLAENPNSNGSLGMAISEAVEMAVQDEHTKYSLGSVLNHVLLHQTIIGEEALKQFEMAQDYPDVIVAPLGGGSNFAGISFPFLREKLQGKSEVRCVAVEPSSCPKLTKGKFMYDFGDTQGYTPLLPMFTLGHHFEPASIHAGGLRYHGASVLCSQLLKDGIIEANAIPQIECFEAGSLFAKYEGIIPAPESNHAIAQVLREVELAKKEGKSKTILFNLSGHGFVDMMAYSDFQNGNLVEHQLSSQEIDNNISRISNLQPEEIAVPTA</sequence>
<dbReference type="GO" id="GO:0004834">
    <property type="term" value="F:tryptophan synthase activity"/>
    <property type="evidence" value="ECO:0007669"/>
    <property type="project" value="UniProtKB-UniRule"/>
</dbReference>
<protein>
    <recommendedName>
        <fullName evidence="12">Tryptophan synthase beta chain</fullName>
        <ecNumber evidence="12">4.2.1.20</ecNumber>
    </recommendedName>
</protein>
<keyword evidence="8 12" id="KW-0663">Pyridoxal phosphate</keyword>
<evidence type="ECO:0000256" key="4">
    <source>
        <dbReference type="ARBA" id="ARBA00009982"/>
    </source>
</evidence>
<feature type="modified residue" description="N6-(pyridoxal phosphate)lysine" evidence="12">
    <location>
        <position position="112"/>
    </location>
</feature>
<dbReference type="NCBIfam" id="NF009057">
    <property type="entry name" value="PRK12391.1"/>
    <property type="match status" value="1"/>
</dbReference>
<name>A0A0J7IX47_9FLAO</name>
<keyword evidence="9 12" id="KW-0057">Aromatic amino acid biosynthesis</keyword>
<evidence type="ECO:0000256" key="7">
    <source>
        <dbReference type="ARBA" id="ARBA00022822"/>
    </source>
</evidence>
<comment type="caution">
    <text evidence="14">The sequence shown here is derived from an EMBL/GenBank/DDBJ whole genome shotgun (WGS) entry which is preliminary data.</text>
</comment>
<dbReference type="GO" id="GO:0030170">
    <property type="term" value="F:pyridoxal phosphate binding"/>
    <property type="evidence" value="ECO:0007669"/>
    <property type="project" value="InterPro"/>
</dbReference>
<comment type="cofactor">
    <cofactor evidence="1 12">
        <name>pyridoxal 5'-phosphate</name>
        <dbReference type="ChEBI" id="CHEBI:597326"/>
    </cofactor>
</comment>
<dbReference type="InterPro" id="IPR001926">
    <property type="entry name" value="TrpB-like_PALP"/>
</dbReference>
<dbReference type="InterPro" id="IPR006316">
    <property type="entry name" value="Trp_synth_b-like"/>
</dbReference>
<dbReference type="PIRSF" id="PIRSF500824">
    <property type="entry name" value="TrpB_prok"/>
    <property type="match status" value="1"/>
</dbReference>
<dbReference type="HAMAP" id="MF_00133">
    <property type="entry name" value="Trp_synth_beta"/>
    <property type="match status" value="1"/>
</dbReference>
<evidence type="ECO:0000313" key="14">
    <source>
        <dbReference type="EMBL" id="KMQ70406.1"/>
    </source>
</evidence>
<dbReference type="OrthoDB" id="9766131at2"/>
<dbReference type="PATRIC" id="fig|1304281.5.peg.2682"/>
<proteinExistence type="inferred from homology"/>
<dbReference type="EMBL" id="LFNG01000020">
    <property type="protein sequence ID" value="KMQ70406.1"/>
    <property type="molecule type" value="Genomic_DNA"/>
</dbReference>
<dbReference type="PANTHER" id="PTHR48077:SF6">
    <property type="entry name" value="TRYPTOPHAN SYNTHASE"/>
    <property type="match status" value="1"/>
</dbReference>
<evidence type="ECO:0000256" key="11">
    <source>
        <dbReference type="ARBA" id="ARBA00049047"/>
    </source>
</evidence>
<dbReference type="InterPro" id="IPR036052">
    <property type="entry name" value="TrpB-like_PALP_sf"/>
</dbReference>
<keyword evidence="7 12" id="KW-0822">Tryptophan biosynthesis</keyword>
<dbReference type="Proteomes" id="UP000035900">
    <property type="component" value="Unassembled WGS sequence"/>
</dbReference>
<comment type="function">
    <text evidence="2 12">The beta subunit is responsible for the synthesis of L-tryptophan from indole and L-serine.</text>
</comment>
<evidence type="ECO:0000313" key="15">
    <source>
        <dbReference type="Proteomes" id="UP000035900"/>
    </source>
</evidence>
<comment type="subunit">
    <text evidence="5 12">Tetramer of two alpha and two beta chains.</text>
</comment>
<dbReference type="UniPathway" id="UPA00035">
    <property type="reaction ID" value="UER00044"/>
</dbReference>
<organism evidence="14 15">
    <name type="scientific">Chryseobacterium koreense CCUG 49689</name>
    <dbReference type="NCBI Taxonomy" id="1304281"/>
    <lineage>
        <taxon>Bacteria</taxon>
        <taxon>Pseudomonadati</taxon>
        <taxon>Bacteroidota</taxon>
        <taxon>Flavobacteriia</taxon>
        <taxon>Flavobacteriales</taxon>
        <taxon>Weeksellaceae</taxon>
        <taxon>Chryseobacterium group</taxon>
        <taxon>Chryseobacterium</taxon>
    </lineage>
</organism>
<comment type="catalytic activity">
    <reaction evidence="11 12">
        <text>(1S,2R)-1-C-(indol-3-yl)glycerol 3-phosphate + L-serine = D-glyceraldehyde 3-phosphate + L-tryptophan + H2O</text>
        <dbReference type="Rhea" id="RHEA:10532"/>
        <dbReference type="ChEBI" id="CHEBI:15377"/>
        <dbReference type="ChEBI" id="CHEBI:33384"/>
        <dbReference type="ChEBI" id="CHEBI:57912"/>
        <dbReference type="ChEBI" id="CHEBI:58866"/>
        <dbReference type="ChEBI" id="CHEBI:59776"/>
        <dbReference type="EC" id="4.2.1.20"/>
    </reaction>
</comment>
<dbReference type="RefSeq" id="WP_048500412.1">
    <property type="nucleotide sequence ID" value="NZ_LFNG01000020.1"/>
</dbReference>
<keyword evidence="10 12" id="KW-0456">Lyase</keyword>
<dbReference type="GO" id="GO:0052684">
    <property type="term" value="F:L-serine hydro-lyase (adding indole, L-tryptophan-forming) activity"/>
    <property type="evidence" value="ECO:0007669"/>
    <property type="project" value="TreeGrafter"/>
</dbReference>
<gene>
    <name evidence="12" type="primary">trpB</name>
    <name evidence="14" type="ORF">ACM44_12435</name>
</gene>
<dbReference type="Gene3D" id="3.40.50.1100">
    <property type="match status" value="2"/>
</dbReference>
<dbReference type="SUPFAM" id="SSF53686">
    <property type="entry name" value="Tryptophan synthase beta subunit-like PLP-dependent enzymes"/>
    <property type="match status" value="1"/>
</dbReference>
<feature type="domain" description="Tryptophan synthase beta chain-like PALP" evidence="13">
    <location>
        <begin position="77"/>
        <end position="414"/>
    </location>
</feature>
<evidence type="ECO:0000256" key="1">
    <source>
        <dbReference type="ARBA" id="ARBA00001933"/>
    </source>
</evidence>
<evidence type="ECO:0000256" key="6">
    <source>
        <dbReference type="ARBA" id="ARBA00022605"/>
    </source>
</evidence>
<reference evidence="14 15" key="1">
    <citation type="journal article" date="2004" name="Int. J. Syst. Evol. Microbiol.">
        <title>Kaistella koreensis gen. nov., sp. nov., a novel member of the Chryseobacterium-Bergeyella-Riemerella branch.</title>
        <authorList>
            <person name="Kim M.K."/>
            <person name="Im W.T."/>
            <person name="Shin Y.K."/>
            <person name="Lim J.H."/>
            <person name="Kim S.H."/>
            <person name="Lee B.C."/>
            <person name="Park M.Y."/>
            <person name="Lee K.Y."/>
            <person name="Lee S.T."/>
        </authorList>
    </citation>
    <scope>NUCLEOTIDE SEQUENCE [LARGE SCALE GENOMIC DNA]</scope>
    <source>
        <strain evidence="14 15">CCUG 49689</strain>
    </source>
</reference>
<keyword evidence="6 12" id="KW-0028">Amino-acid biosynthesis</keyword>
<comment type="pathway">
    <text evidence="3 12">Amino-acid biosynthesis; L-tryptophan biosynthesis; L-tryptophan from chorismate: step 5/5.</text>
</comment>
<accession>A0A0J7IX47</accession>
<evidence type="ECO:0000256" key="2">
    <source>
        <dbReference type="ARBA" id="ARBA00002786"/>
    </source>
</evidence>
<evidence type="ECO:0000256" key="12">
    <source>
        <dbReference type="HAMAP-Rule" id="MF_00133"/>
    </source>
</evidence>
<dbReference type="Pfam" id="PF00291">
    <property type="entry name" value="PALP"/>
    <property type="match status" value="1"/>
</dbReference>
<evidence type="ECO:0000256" key="5">
    <source>
        <dbReference type="ARBA" id="ARBA00011270"/>
    </source>
</evidence>
<dbReference type="GO" id="GO:0005737">
    <property type="term" value="C:cytoplasm"/>
    <property type="evidence" value="ECO:0007669"/>
    <property type="project" value="TreeGrafter"/>
</dbReference>
<keyword evidence="15" id="KW-1185">Reference proteome</keyword>
<dbReference type="EC" id="4.2.1.20" evidence="12"/>
<dbReference type="AlphaFoldDB" id="A0A0J7IX47"/>
<dbReference type="InterPro" id="IPR023026">
    <property type="entry name" value="Trp_synth_beta/beta-like"/>
</dbReference>
<dbReference type="PANTHER" id="PTHR48077">
    <property type="entry name" value="TRYPTOPHAN SYNTHASE-RELATED"/>
    <property type="match status" value="1"/>
</dbReference>
<comment type="similarity">
    <text evidence="4 12">Belongs to the TrpB family.</text>
</comment>
<evidence type="ECO:0000256" key="8">
    <source>
        <dbReference type="ARBA" id="ARBA00022898"/>
    </source>
</evidence>
<evidence type="ECO:0000259" key="13">
    <source>
        <dbReference type="Pfam" id="PF00291"/>
    </source>
</evidence>
<dbReference type="PIRSF" id="PIRSF001413">
    <property type="entry name" value="Trp_syn_beta"/>
    <property type="match status" value="1"/>
</dbReference>
<dbReference type="STRING" id="1304281.ACM44_12435"/>
<evidence type="ECO:0000256" key="10">
    <source>
        <dbReference type="ARBA" id="ARBA00023239"/>
    </source>
</evidence>
<evidence type="ECO:0000256" key="9">
    <source>
        <dbReference type="ARBA" id="ARBA00023141"/>
    </source>
</evidence>
<evidence type="ECO:0000256" key="3">
    <source>
        <dbReference type="ARBA" id="ARBA00004733"/>
    </source>
</evidence>
<dbReference type="NCBIfam" id="TIGR01415">
    <property type="entry name" value="trpB_rel"/>
    <property type="match status" value="1"/>
</dbReference>